<reference evidence="1 2" key="1">
    <citation type="submission" date="2016-11" db="EMBL/GenBank/DDBJ databases">
        <authorList>
            <person name="Jaros S."/>
            <person name="Januszkiewicz K."/>
            <person name="Wedrychowicz H."/>
        </authorList>
    </citation>
    <scope>NUCLEOTIDE SEQUENCE [LARGE SCALE GENOMIC DNA]</scope>
    <source>
        <strain evidence="1">NVI 5450</strain>
    </source>
</reference>
<protein>
    <submittedName>
        <fullName evidence="1">Uncharacterized protein</fullName>
    </submittedName>
</protein>
<dbReference type="HOGENOM" id="CLU_080973_1_0_6"/>
<dbReference type="Proteomes" id="UP000183794">
    <property type="component" value="Unassembled WGS sequence"/>
</dbReference>
<organism evidence="1 2">
    <name type="scientific">Moritella viscosa</name>
    <dbReference type="NCBI Taxonomy" id="80854"/>
    <lineage>
        <taxon>Bacteria</taxon>
        <taxon>Pseudomonadati</taxon>
        <taxon>Pseudomonadota</taxon>
        <taxon>Gammaproteobacteria</taxon>
        <taxon>Alteromonadales</taxon>
        <taxon>Moritellaceae</taxon>
        <taxon>Moritella</taxon>
    </lineage>
</organism>
<dbReference type="KEGG" id="mvs:MVIS_4235"/>
<proteinExistence type="predicted"/>
<dbReference type="STRING" id="80854.MVIS_4235"/>
<evidence type="ECO:0000313" key="1">
    <source>
        <dbReference type="EMBL" id="SGZ02502.1"/>
    </source>
</evidence>
<dbReference type="NCBIfam" id="TIGR02532">
    <property type="entry name" value="IV_pilin_GFxxxE"/>
    <property type="match status" value="1"/>
</dbReference>
<dbReference type="AlphaFoldDB" id="A0A090IL39"/>
<sequence>MARLKLPQGLHAGFTLIELTMVILLLGIVGMFSSRFISSNVVLYQTSINQNERLNDARFIFNRMDKELNSAVAFSLRINTTGNNTCIDFVPFTAAGLYIGNVSGESTMSLIMDRRTRENAGSNTDDFRGQYVSVLTTNADDFYLLPSSSVAEITNYVSASGANPTQATLTSGSNLSRDSLVSRYFIAKNKVQYCLLAIGDSMRLFRNQAPLSAQNYTLDNRVLMADDLSVDSSMRLSSASLFSHAILNLNFGFKLRDDSVLRFDHQLVISNVP</sequence>
<dbReference type="OrthoDB" id="9788802at2"/>
<dbReference type="EMBL" id="FPLD01000066">
    <property type="protein sequence ID" value="SGZ02502.1"/>
    <property type="molecule type" value="Genomic_DNA"/>
</dbReference>
<dbReference type="RefSeq" id="WP_045112165.1">
    <property type="nucleotide sequence ID" value="NZ_CAWRBC010000087.1"/>
</dbReference>
<accession>A0A090IL39</accession>
<dbReference type="PATRIC" id="fig|80854.5.peg.4490"/>
<evidence type="ECO:0000313" key="2">
    <source>
        <dbReference type="Proteomes" id="UP000183794"/>
    </source>
</evidence>
<gene>
    <name evidence="1" type="ORF">NVI5450_2565</name>
</gene>
<name>A0A090IL39_9GAMM</name>
<dbReference type="InterPro" id="IPR012902">
    <property type="entry name" value="N_methyl_site"/>
</dbReference>